<dbReference type="EMBL" id="JYDL01001614">
    <property type="protein sequence ID" value="KRX11693.1"/>
    <property type="molecule type" value="Genomic_DNA"/>
</dbReference>
<evidence type="ECO:0000313" key="2">
    <source>
        <dbReference type="Proteomes" id="UP000054630"/>
    </source>
</evidence>
<feature type="non-terminal residue" evidence="1">
    <location>
        <position position="1"/>
    </location>
</feature>
<evidence type="ECO:0000313" key="1">
    <source>
        <dbReference type="EMBL" id="KRX11693.1"/>
    </source>
</evidence>
<dbReference type="AlphaFoldDB" id="A0A0V0RB24"/>
<protein>
    <submittedName>
        <fullName evidence="1">Uncharacterized protein</fullName>
    </submittedName>
</protein>
<accession>A0A0V0RB24</accession>
<proteinExistence type="predicted"/>
<sequence length="100" mass="10202">LIEKSLGTKAKEPSLPPRRISTAKALLARSALAAVAATATPTFLSEDLMLILGTEAAETLTEVGTSLVAPADLSPVNEGMATAAGVTVAIVEMCCVFVVF</sequence>
<gene>
    <name evidence="1" type="ORF">T07_3418</name>
</gene>
<reference evidence="1 2" key="1">
    <citation type="submission" date="2015-01" db="EMBL/GenBank/DDBJ databases">
        <title>Evolution of Trichinella species and genotypes.</title>
        <authorList>
            <person name="Korhonen P.K."/>
            <person name="Edoardo P."/>
            <person name="Giuseppe L.R."/>
            <person name="Gasser R.B."/>
        </authorList>
    </citation>
    <scope>NUCLEOTIDE SEQUENCE [LARGE SCALE GENOMIC DNA]</scope>
    <source>
        <strain evidence="1">ISS37</strain>
    </source>
</reference>
<dbReference type="Proteomes" id="UP000054630">
    <property type="component" value="Unassembled WGS sequence"/>
</dbReference>
<organism evidence="1 2">
    <name type="scientific">Trichinella nelsoni</name>
    <dbReference type="NCBI Taxonomy" id="6336"/>
    <lineage>
        <taxon>Eukaryota</taxon>
        <taxon>Metazoa</taxon>
        <taxon>Ecdysozoa</taxon>
        <taxon>Nematoda</taxon>
        <taxon>Enoplea</taxon>
        <taxon>Dorylaimia</taxon>
        <taxon>Trichinellida</taxon>
        <taxon>Trichinellidae</taxon>
        <taxon>Trichinella</taxon>
    </lineage>
</organism>
<comment type="caution">
    <text evidence="1">The sequence shown here is derived from an EMBL/GenBank/DDBJ whole genome shotgun (WGS) entry which is preliminary data.</text>
</comment>
<name>A0A0V0RB24_9BILA</name>
<keyword evidence="2" id="KW-1185">Reference proteome</keyword>